<reference evidence="12" key="1">
    <citation type="journal article" date="2023" name="Insect Mol. Biol.">
        <title>Genome sequencing provides insights into the evolution of gene families encoding plant cell wall-degrading enzymes in longhorned beetles.</title>
        <authorList>
            <person name="Shin N.R."/>
            <person name="Okamura Y."/>
            <person name="Kirsch R."/>
            <person name="Pauchet Y."/>
        </authorList>
    </citation>
    <scope>NUCLEOTIDE SEQUENCE</scope>
    <source>
        <strain evidence="12">RBIC_L_NR</strain>
    </source>
</reference>
<dbReference type="Gene3D" id="2.20.25.190">
    <property type="match status" value="1"/>
</dbReference>
<evidence type="ECO:0000256" key="1">
    <source>
        <dbReference type="ARBA" id="ARBA00003357"/>
    </source>
</evidence>
<dbReference type="EMBL" id="JANEYF010001265">
    <property type="protein sequence ID" value="KAJ8965276.1"/>
    <property type="molecule type" value="Genomic_DNA"/>
</dbReference>
<comment type="subcellular location">
    <subcellularLocation>
        <location evidence="2 11">Nucleus</location>
    </subcellularLocation>
</comment>
<dbReference type="GO" id="GO:0000993">
    <property type="term" value="F:RNA polymerase II complex binding"/>
    <property type="evidence" value="ECO:0007669"/>
    <property type="project" value="TreeGrafter"/>
</dbReference>
<keyword evidence="5 11" id="KW-0479">Metal-binding</keyword>
<evidence type="ECO:0000256" key="4">
    <source>
        <dbReference type="ARBA" id="ARBA00014973"/>
    </source>
</evidence>
<keyword evidence="6 11" id="KW-0863">Zinc-finger</keyword>
<evidence type="ECO:0000256" key="8">
    <source>
        <dbReference type="ARBA" id="ARBA00023015"/>
    </source>
</evidence>
<dbReference type="PANTHER" id="PTHR20934:SF0">
    <property type="entry name" value="TRANSCRIPTION ELONGATION FACTOR 1 HOMOLOG"/>
    <property type="match status" value="1"/>
</dbReference>
<sequence>MEIRKSKRKPAPKKKTIDPLDIRFNCPICHHEKSCAVNMDKGRNTAQIRCNACLKDFQTTIDLLSEPIDVYEDWIFAWESVF</sequence>
<proteinExistence type="inferred from homology"/>
<gene>
    <name evidence="12" type="ORF">NQ314_004239</name>
</gene>
<dbReference type="GO" id="GO:0008023">
    <property type="term" value="C:transcription elongation factor complex"/>
    <property type="evidence" value="ECO:0007669"/>
    <property type="project" value="TreeGrafter"/>
</dbReference>
<keyword evidence="10 11" id="KW-0539">Nucleus</keyword>
<organism evidence="12 13">
    <name type="scientific">Rhamnusium bicolor</name>
    <dbReference type="NCBI Taxonomy" id="1586634"/>
    <lineage>
        <taxon>Eukaryota</taxon>
        <taxon>Metazoa</taxon>
        <taxon>Ecdysozoa</taxon>
        <taxon>Arthropoda</taxon>
        <taxon>Hexapoda</taxon>
        <taxon>Insecta</taxon>
        <taxon>Pterygota</taxon>
        <taxon>Neoptera</taxon>
        <taxon>Endopterygota</taxon>
        <taxon>Coleoptera</taxon>
        <taxon>Polyphaga</taxon>
        <taxon>Cucujiformia</taxon>
        <taxon>Chrysomeloidea</taxon>
        <taxon>Cerambycidae</taxon>
        <taxon>Lepturinae</taxon>
        <taxon>Rhagiini</taxon>
        <taxon>Rhamnusium</taxon>
    </lineage>
</organism>
<dbReference type="InterPro" id="IPR038567">
    <property type="entry name" value="T_Elf1_sf"/>
</dbReference>
<evidence type="ECO:0000256" key="6">
    <source>
        <dbReference type="ARBA" id="ARBA00022771"/>
    </source>
</evidence>
<evidence type="ECO:0000313" key="13">
    <source>
        <dbReference type="Proteomes" id="UP001162156"/>
    </source>
</evidence>
<evidence type="ECO:0000313" key="12">
    <source>
        <dbReference type="EMBL" id="KAJ8965276.1"/>
    </source>
</evidence>
<dbReference type="AlphaFoldDB" id="A0AAV8ZMN9"/>
<dbReference type="Pfam" id="PF05129">
    <property type="entry name" value="Zn_ribbon_Elf1"/>
    <property type="match status" value="1"/>
</dbReference>
<dbReference type="PANTHER" id="PTHR20934">
    <property type="entry name" value="TRANSCRIPTION ELONGATION FACTOR 1 HOMOLOG"/>
    <property type="match status" value="1"/>
</dbReference>
<keyword evidence="9 11" id="KW-0804">Transcription</keyword>
<accession>A0AAV8ZMN9</accession>
<dbReference type="SUPFAM" id="SSF57783">
    <property type="entry name" value="Zinc beta-ribbon"/>
    <property type="match status" value="1"/>
</dbReference>
<comment type="caution">
    <text evidence="12">The sequence shown here is derived from an EMBL/GenBank/DDBJ whole genome shotgun (WGS) entry which is preliminary data.</text>
</comment>
<name>A0AAV8ZMN9_9CUCU</name>
<dbReference type="GO" id="GO:0006368">
    <property type="term" value="P:transcription elongation by RNA polymerase II"/>
    <property type="evidence" value="ECO:0007669"/>
    <property type="project" value="TreeGrafter"/>
</dbReference>
<dbReference type="InterPro" id="IPR007808">
    <property type="entry name" value="Elf1"/>
</dbReference>
<keyword evidence="13" id="KW-1185">Reference proteome</keyword>
<evidence type="ECO:0000256" key="9">
    <source>
        <dbReference type="ARBA" id="ARBA00023163"/>
    </source>
</evidence>
<evidence type="ECO:0000256" key="5">
    <source>
        <dbReference type="ARBA" id="ARBA00022723"/>
    </source>
</evidence>
<dbReference type="Proteomes" id="UP001162156">
    <property type="component" value="Unassembled WGS sequence"/>
</dbReference>
<evidence type="ECO:0000256" key="10">
    <source>
        <dbReference type="ARBA" id="ARBA00023242"/>
    </source>
</evidence>
<evidence type="ECO:0000256" key="2">
    <source>
        <dbReference type="ARBA" id="ARBA00004123"/>
    </source>
</evidence>
<comment type="function">
    <text evidence="1 11">Transcription elongation factor implicated in the maintenance of proper chromatin structure in actively transcribed regions.</text>
</comment>
<protein>
    <recommendedName>
        <fullName evidence="4 11">Transcription elongation factor 1 homolog</fullName>
    </recommendedName>
</protein>
<comment type="similarity">
    <text evidence="3 11">Belongs to the ELOF1 family.</text>
</comment>
<evidence type="ECO:0000256" key="11">
    <source>
        <dbReference type="RuleBase" id="RU364033"/>
    </source>
</evidence>
<keyword evidence="8 11" id="KW-0805">Transcription regulation</keyword>
<evidence type="ECO:0000256" key="7">
    <source>
        <dbReference type="ARBA" id="ARBA00022833"/>
    </source>
</evidence>
<evidence type="ECO:0000256" key="3">
    <source>
        <dbReference type="ARBA" id="ARBA00009730"/>
    </source>
</evidence>
<keyword evidence="7 11" id="KW-0862">Zinc</keyword>
<dbReference type="GO" id="GO:0008270">
    <property type="term" value="F:zinc ion binding"/>
    <property type="evidence" value="ECO:0007669"/>
    <property type="project" value="UniProtKB-KW"/>
</dbReference>
<dbReference type="FunFam" id="2.20.25.190:FF:000001">
    <property type="entry name" value="Transcription elongation factor 1 homolog"/>
    <property type="match status" value="1"/>
</dbReference>